<gene>
    <name evidence="1" type="ORF">MGU_05363</name>
</gene>
<evidence type="ECO:0000313" key="1">
    <source>
        <dbReference type="EMBL" id="KID87714.1"/>
    </source>
</evidence>
<proteinExistence type="predicted"/>
<keyword evidence="1" id="KW-0489">Methyltransferase</keyword>
<protein>
    <submittedName>
        <fullName evidence="1">Methyltransferase type 11</fullName>
    </submittedName>
</protein>
<dbReference type="GO" id="GO:0008168">
    <property type="term" value="F:methyltransferase activity"/>
    <property type="evidence" value="ECO:0007669"/>
    <property type="project" value="UniProtKB-KW"/>
</dbReference>
<dbReference type="HOGENOM" id="CLU_2373238_0_0_1"/>
<name>A0A0B4I4L6_METGA</name>
<evidence type="ECO:0000313" key="2">
    <source>
        <dbReference type="Proteomes" id="UP000031192"/>
    </source>
</evidence>
<keyword evidence="1" id="KW-0808">Transferase</keyword>
<dbReference type="AlphaFoldDB" id="A0A0B4I4L6"/>
<organism evidence="1 2">
    <name type="scientific">Metarhizium guizhouense (strain ARSEF 977)</name>
    <dbReference type="NCBI Taxonomy" id="1276136"/>
    <lineage>
        <taxon>Eukaryota</taxon>
        <taxon>Fungi</taxon>
        <taxon>Dikarya</taxon>
        <taxon>Ascomycota</taxon>
        <taxon>Pezizomycotina</taxon>
        <taxon>Sordariomycetes</taxon>
        <taxon>Hypocreomycetidae</taxon>
        <taxon>Hypocreales</taxon>
        <taxon>Clavicipitaceae</taxon>
        <taxon>Metarhizium</taxon>
    </lineage>
</organism>
<comment type="caution">
    <text evidence="1">The sequence shown here is derived from an EMBL/GenBank/DDBJ whole genome shotgun (WGS) entry which is preliminary data.</text>
</comment>
<reference evidence="1 2" key="1">
    <citation type="journal article" date="2014" name="Proc. Natl. Acad. Sci. U.S.A.">
        <title>Trajectory and genomic determinants of fungal-pathogen speciation and host adaptation.</title>
        <authorList>
            <person name="Hu X."/>
            <person name="Xiao G."/>
            <person name="Zheng P."/>
            <person name="Shang Y."/>
            <person name="Su Y."/>
            <person name="Zhang X."/>
            <person name="Liu X."/>
            <person name="Zhan S."/>
            <person name="St Leger R.J."/>
            <person name="Wang C."/>
        </authorList>
    </citation>
    <scope>NUCLEOTIDE SEQUENCE [LARGE SCALE GENOMIC DNA]</scope>
    <source>
        <strain evidence="1 2">ARSEF 977</strain>
    </source>
</reference>
<sequence>MVGTKSPRQESEMFTASTPRFATLKLFFADNLADTLELVELRSQEGILGGRLDATLSKSEPDIAQSWADLMYENYSTREEHLGCADHLVAVLWKK</sequence>
<accession>A0A0B4I4L6</accession>
<dbReference type="Proteomes" id="UP000031192">
    <property type="component" value="Unassembled WGS sequence"/>
</dbReference>
<dbReference type="GO" id="GO:0032259">
    <property type="term" value="P:methylation"/>
    <property type="evidence" value="ECO:0007669"/>
    <property type="project" value="UniProtKB-KW"/>
</dbReference>
<dbReference type="EMBL" id="AZNH01000015">
    <property type="protein sequence ID" value="KID87714.1"/>
    <property type="molecule type" value="Genomic_DNA"/>
</dbReference>
<keyword evidence="2" id="KW-1185">Reference proteome</keyword>